<feature type="chain" id="PRO_5009955834" description="Galactose oxidase-like Early set domain-containing protein" evidence="2">
    <location>
        <begin position="20"/>
        <end position="553"/>
    </location>
</feature>
<evidence type="ECO:0000313" key="5">
    <source>
        <dbReference type="EMBL" id="GAA98331.1"/>
    </source>
</evidence>
<dbReference type="SUPFAM" id="SSF81296">
    <property type="entry name" value="E set domains"/>
    <property type="match status" value="1"/>
</dbReference>
<dbReference type="Pfam" id="PF09118">
    <property type="entry name" value="GO-like_E_set"/>
    <property type="match status" value="1"/>
</dbReference>
<evidence type="ECO:0000259" key="3">
    <source>
        <dbReference type="Pfam" id="PF07250"/>
    </source>
</evidence>
<evidence type="ECO:0000313" key="6">
    <source>
        <dbReference type="Proteomes" id="UP000009131"/>
    </source>
</evidence>
<feature type="domain" description="Galactose oxidase-like Early set" evidence="4">
    <location>
        <begin position="440"/>
        <end position="547"/>
    </location>
</feature>
<dbReference type="eggNOG" id="ENOG502QPS4">
    <property type="taxonomic scope" value="Eukaryota"/>
</dbReference>
<comment type="caution">
    <text evidence="5">The sequence shown here is derived from an EMBL/GenBank/DDBJ whole genome shotgun (WGS) entry which is preliminary data.</text>
</comment>
<evidence type="ECO:0000259" key="4">
    <source>
        <dbReference type="Pfam" id="PF09118"/>
    </source>
</evidence>
<dbReference type="InterPro" id="IPR013783">
    <property type="entry name" value="Ig-like_fold"/>
</dbReference>
<dbReference type="SUPFAM" id="SSF50965">
    <property type="entry name" value="Galactose oxidase, central domain"/>
    <property type="match status" value="1"/>
</dbReference>
<dbReference type="HOGENOM" id="CLU_009630_3_0_1"/>
<reference evidence="5 6" key="2">
    <citation type="journal article" date="2012" name="Open Biol.">
        <title>Characteristics of nucleosomes and linker DNA regions on the genome of the basidiomycete Mixia osmundae revealed by mono- and dinucleosome mapping.</title>
        <authorList>
            <person name="Nishida H."/>
            <person name="Kondo S."/>
            <person name="Matsumoto T."/>
            <person name="Suzuki Y."/>
            <person name="Yoshikawa H."/>
            <person name="Taylor T.D."/>
            <person name="Sugiyama J."/>
        </authorList>
    </citation>
    <scope>NUCLEOTIDE SEQUENCE [LARGE SCALE GENOMIC DNA]</scope>
    <source>
        <strain evidence="6">CBS 9802 / IAM 14324 / JCM 22182 / KY 12970</strain>
    </source>
</reference>
<dbReference type="RefSeq" id="XP_014569005.1">
    <property type="nucleotide sequence ID" value="XM_014713519.1"/>
</dbReference>
<dbReference type="Gene3D" id="2.60.40.10">
    <property type="entry name" value="Immunoglobulins"/>
    <property type="match status" value="1"/>
</dbReference>
<dbReference type="InterPro" id="IPR014756">
    <property type="entry name" value="Ig_E-set"/>
</dbReference>
<dbReference type="Gene3D" id="2.130.10.80">
    <property type="entry name" value="Galactose oxidase/kelch, beta-propeller"/>
    <property type="match status" value="1"/>
</dbReference>
<dbReference type="Pfam" id="PF07250">
    <property type="entry name" value="Glyoxal_oxid_N"/>
    <property type="match status" value="1"/>
</dbReference>
<dbReference type="AlphaFoldDB" id="G7E671"/>
<gene>
    <name evidence="5" type="primary">Mo05016</name>
    <name evidence="5" type="ORF">E5Q_05016</name>
</gene>
<keyword evidence="1 2" id="KW-0732">Signal</keyword>
<feature type="domain" description="Glyoxal oxidase N-terminal" evidence="3">
    <location>
        <begin position="62"/>
        <end position="435"/>
    </location>
</feature>
<dbReference type="PANTHER" id="PTHR32208">
    <property type="entry name" value="SECRETED PROTEIN-RELATED"/>
    <property type="match status" value="1"/>
</dbReference>
<reference evidence="5 6" key="1">
    <citation type="journal article" date="2011" name="J. Gen. Appl. Microbiol.">
        <title>Draft genome sequencing of the enigmatic basidiomycete Mixia osmundae.</title>
        <authorList>
            <person name="Nishida H."/>
            <person name="Nagatsuka Y."/>
            <person name="Sugiyama J."/>
        </authorList>
    </citation>
    <scope>NUCLEOTIDE SEQUENCE [LARGE SCALE GENOMIC DNA]</scope>
    <source>
        <strain evidence="6">CBS 9802 / IAM 14324 / JCM 22182 / KY 12970</strain>
    </source>
</reference>
<evidence type="ECO:0008006" key="7">
    <source>
        <dbReference type="Google" id="ProtNLM"/>
    </source>
</evidence>
<dbReference type="PANTHER" id="PTHR32208:SF21">
    <property type="entry name" value="LOW QUALITY PROTEIN: ALDEHYDE OXIDASE GLOX-LIKE"/>
    <property type="match status" value="1"/>
</dbReference>
<dbReference type="Proteomes" id="UP000009131">
    <property type="component" value="Unassembled WGS sequence"/>
</dbReference>
<dbReference type="InParanoid" id="G7E671"/>
<proteinExistence type="predicted"/>
<organism evidence="5 6">
    <name type="scientific">Mixia osmundae (strain CBS 9802 / IAM 14324 / JCM 22182 / KY 12970)</name>
    <dbReference type="NCBI Taxonomy" id="764103"/>
    <lineage>
        <taxon>Eukaryota</taxon>
        <taxon>Fungi</taxon>
        <taxon>Dikarya</taxon>
        <taxon>Basidiomycota</taxon>
        <taxon>Pucciniomycotina</taxon>
        <taxon>Mixiomycetes</taxon>
        <taxon>Mixiales</taxon>
        <taxon>Mixiaceae</taxon>
        <taxon>Mixia</taxon>
    </lineage>
</organism>
<evidence type="ECO:0000256" key="1">
    <source>
        <dbReference type="ARBA" id="ARBA00022729"/>
    </source>
</evidence>
<accession>G7E671</accession>
<evidence type="ECO:0000256" key="2">
    <source>
        <dbReference type="SAM" id="SignalP"/>
    </source>
</evidence>
<sequence length="553" mass="59694">MREQLCVAVTVALMGSVSAGIANTFQVIGNTGVSAMQMFYDRGHLYILDKAENNALQVAGHPAWAAVYSLADNTLRALDVAGNTFCANGGTLGNGTWVNYGGTGAVDPGVYHDENGLQDIRLVTPNAQGDAQWHTVGKMRKPRWYASIETLPDGRNFIAGGSFHGGFLGLPYHSGATYELWPSNEPEMPTRILQAAQPCNLYPNTAVMPDGRIFMTAGYSAAIIDPITKLEIALPDIPTAWRNYPASSAMSILPLRPSRDYRFEVLLCGGSSISGSVLGPQRALVDITQMLATKSCVKIAPLDPNPVWIEQDPMLVERVMGTFVMLPTLKLLLINGAQSGLAGYADRHQFPDEPTVGESYADHPTYRPHLFDPTKPIGSRWTKMPIMTNIPRMYHSTAILLPDGSVALAGSNPNADVSSANYATEYRLEAFRPYYFDWPRPQPIQGVTHLGYGGPAFTHTLDRSDLNGEPVSSVMITLVRSAFSTHGVNWGQRGLELVHVAGPLRQDGSVQLTVNSLPANKALFPPGKALLFVVVGDRPSHGIEVTIGPGTVG</sequence>
<keyword evidence="6" id="KW-1185">Reference proteome</keyword>
<dbReference type="InterPro" id="IPR015202">
    <property type="entry name" value="GO-like_E_set"/>
</dbReference>
<protein>
    <recommendedName>
        <fullName evidence="7">Galactose oxidase-like Early set domain-containing protein</fullName>
    </recommendedName>
</protein>
<dbReference type="InterPro" id="IPR011043">
    <property type="entry name" value="Gal_Oxase/kelch_b-propeller"/>
</dbReference>
<feature type="signal peptide" evidence="2">
    <location>
        <begin position="1"/>
        <end position="19"/>
    </location>
</feature>
<dbReference type="EMBL" id="BABT02000150">
    <property type="protein sequence ID" value="GAA98331.1"/>
    <property type="molecule type" value="Genomic_DNA"/>
</dbReference>
<dbReference type="InterPro" id="IPR037293">
    <property type="entry name" value="Gal_Oxidase_central_sf"/>
</dbReference>
<dbReference type="InterPro" id="IPR009880">
    <property type="entry name" value="Glyoxal_oxidase_N"/>
</dbReference>
<dbReference type="STRING" id="764103.G7E671"/>
<dbReference type="OrthoDB" id="2019572at2759"/>
<name>G7E671_MIXOS</name>